<comment type="caution">
    <text evidence="11">The sequence shown here is derived from an EMBL/GenBank/DDBJ whole genome shotgun (WGS) entry which is preliminary data.</text>
</comment>
<comment type="similarity">
    <text evidence="10">Belongs to the CRISPR-associated endonuclease Cas1 family.</text>
</comment>
<keyword evidence="2 10" id="KW-0479">Metal-binding</keyword>
<dbReference type="HAMAP" id="MF_01470">
    <property type="entry name" value="Cas1"/>
    <property type="match status" value="1"/>
</dbReference>
<dbReference type="Proteomes" id="UP001589755">
    <property type="component" value="Unassembled WGS sequence"/>
</dbReference>
<dbReference type="NCBIfam" id="TIGR00287">
    <property type="entry name" value="cas1"/>
    <property type="match status" value="1"/>
</dbReference>
<evidence type="ECO:0000256" key="1">
    <source>
        <dbReference type="ARBA" id="ARBA00022722"/>
    </source>
</evidence>
<dbReference type="RefSeq" id="WP_261522897.1">
    <property type="nucleotide sequence ID" value="NZ_JAODNW010000057.1"/>
</dbReference>
<keyword evidence="6 10" id="KW-0051">Antiviral defense</keyword>
<dbReference type="Pfam" id="PF01867">
    <property type="entry name" value="Cas_Cas1"/>
    <property type="match status" value="1"/>
</dbReference>
<comment type="subunit">
    <text evidence="9 10">Homodimer, forms a heterotetramer with a Cas2 homodimer.</text>
</comment>
<dbReference type="EC" id="3.1.-.-" evidence="10"/>
<evidence type="ECO:0000256" key="2">
    <source>
        <dbReference type="ARBA" id="ARBA00022723"/>
    </source>
</evidence>
<organism evidence="11 12">
    <name type="scientific">Chelativorans intermedius</name>
    <dbReference type="NCBI Taxonomy" id="515947"/>
    <lineage>
        <taxon>Bacteria</taxon>
        <taxon>Pseudomonadati</taxon>
        <taxon>Pseudomonadota</taxon>
        <taxon>Alphaproteobacteria</taxon>
        <taxon>Hyphomicrobiales</taxon>
        <taxon>Phyllobacteriaceae</taxon>
        <taxon>Chelativorans</taxon>
    </lineage>
</organism>
<keyword evidence="5 10" id="KW-0460">Magnesium</keyword>
<evidence type="ECO:0000256" key="10">
    <source>
        <dbReference type="HAMAP-Rule" id="MF_01470"/>
    </source>
</evidence>
<evidence type="ECO:0000256" key="6">
    <source>
        <dbReference type="ARBA" id="ARBA00023118"/>
    </source>
</evidence>
<evidence type="ECO:0000256" key="3">
    <source>
        <dbReference type="ARBA" id="ARBA00022759"/>
    </source>
</evidence>
<evidence type="ECO:0000256" key="9">
    <source>
        <dbReference type="ARBA" id="ARBA00038592"/>
    </source>
</evidence>
<evidence type="ECO:0000313" key="12">
    <source>
        <dbReference type="Proteomes" id="UP001589755"/>
    </source>
</evidence>
<gene>
    <name evidence="10 11" type="primary">cas1</name>
    <name evidence="11" type="ORF">ACFFJ2_20240</name>
</gene>
<keyword evidence="8 10" id="KW-0464">Manganese</keyword>
<dbReference type="Gene3D" id="1.20.120.920">
    <property type="entry name" value="CRISPR-associated endonuclease Cas1, C-terminal domain"/>
    <property type="match status" value="1"/>
</dbReference>
<dbReference type="InterPro" id="IPR019855">
    <property type="entry name" value="CRISPR-assoc_Cas1_NMENI"/>
</dbReference>
<keyword evidence="3 10" id="KW-0255">Endonuclease</keyword>
<accession>A0ABV6DDK6</accession>
<keyword evidence="12" id="KW-1185">Reference proteome</keyword>
<evidence type="ECO:0000256" key="7">
    <source>
        <dbReference type="ARBA" id="ARBA00023125"/>
    </source>
</evidence>
<sequence>MIGRIVEIAEDGRHLSRSRGFLTVSAQGAEVGRVPLDDVAAVVASAHGITYSNNLLVALAERCAPLVICGANHRPAAFLWTAEGHHEQAGRMSDQAAASRPLKKRLWAQIVSAKIESQRATLEAVGAPHEGFFLLSRKVRSGDPDNVEAQAARRYWPLLFGEEFRRDRRAGGTNAMLNYIYTILRAGTARAIMAAGLHPSFGLSHRQRGNAFALADDLMEPFRPLADLIVHDLVRKGVCQVDRTSKPALARILVTDMSTKEGASPVGLCLERLALSLARCFAGQAQRLDLPRRALPLEA</sequence>
<dbReference type="NCBIfam" id="TIGR03639">
    <property type="entry name" value="cas1_NMENI"/>
    <property type="match status" value="1"/>
</dbReference>
<evidence type="ECO:0000256" key="5">
    <source>
        <dbReference type="ARBA" id="ARBA00022842"/>
    </source>
</evidence>
<reference evidence="11 12" key="1">
    <citation type="submission" date="2024-09" db="EMBL/GenBank/DDBJ databases">
        <authorList>
            <person name="Sun Q."/>
            <person name="Mori K."/>
        </authorList>
    </citation>
    <scope>NUCLEOTIDE SEQUENCE [LARGE SCALE GENOMIC DNA]</scope>
    <source>
        <strain evidence="11 12">CCM 8543</strain>
    </source>
</reference>
<dbReference type="EMBL" id="JBHLXD010000078">
    <property type="protein sequence ID" value="MFC0210721.1"/>
    <property type="molecule type" value="Genomic_DNA"/>
</dbReference>
<comment type="cofactor">
    <cofactor evidence="10">
        <name>Mg(2+)</name>
        <dbReference type="ChEBI" id="CHEBI:18420"/>
    </cofactor>
    <cofactor evidence="10">
        <name>Mn(2+)</name>
        <dbReference type="ChEBI" id="CHEBI:29035"/>
    </cofactor>
</comment>
<proteinExistence type="inferred from homology"/>
<evidence type="ECO:0000313" key="11">
    <source>
        <dbReference type="EMBL" id="MFC0210721.1"/>
    </source>
</evidence>
<evidence type="ECO:0000256" key="8">
    <source>
        <dbReference type="ARBA" id="ARBA00023211"/>
    </source>
</evidence>
<dbReference type="InterPro" id="IPR002729">
    <property type="entry name" value="CRISPR-assoc_Cas1"/>
</dbReference>
<feature type="binding site" evidence="10">
    <location>
        <position position="220"/>
    </location>
    <ligand>
        <name>Mn(2+)</name>
        <dbReference type="ChEBI" id="CHEBI:29035"/>
    </ligand>
</feature>
<keyword evidence="4 10" id="KW-0378">Hydrolase</keyword>
<dbReference type="InterPro" id="IPR042206">
    <property type="entry name" value="CRISPR-assoc_Cas1_C"/>
</dbReference>
<keyword evidence="1 10" id="KW-0540">Nuclease</keyword>
<feature type="binding site" evidence="10">
    <location>
        <position position="148"/>
    </location>
    <ligand>
        <name>Mn(2+)</name>
        <dbReference type="ChEBI" id="CHEBI:29035"/>
    </ligand>
</feature>
<dbReference type="InterPro" id="IPR042211">
    <property type="entry name" value="CRISPR-assoc_Cas1_N"/>
</dbReference>
<feature type="binding site" evidence="10">
    <location>
        <position position="205"/>
    </location>
    <ligand>
        <name>Mn(2+)</name>
        <dbReference type="ChEBI" id="CHEBI:29035"/>
    </ligand>
</feature>
<comment type="function">
    <text evidence="10">CRISPR (clustered regularly interspaced short palindromic repeat), is an adaptive immune system that provides protection against mobile genetic elements (viruses, transposable elements and conjugative plasmids). CRISPR clusters contain spacers, sequences complementary to antecedent mobile elements, and target invading nucleic acids. CRISPR clusters are transcribed and processed into CRISPR RNA (crRNA). Acts as a dsDNA endonuclease. Involved in the integration of spacer DNA into the CRISPR cassette.</text>
</comment>
<protein>
    <recommendedName>
        <fullName evidence="10">CRISPR-associated endonuclease Cas1</fullName>
        <ecNumber evidence="10">3.1.-.-</ecNumber>
    </recommendedName>
</protein>
<keyword evidence="7 10" id="KW-0238">DNA-binding</keyword>
<dbReference type="GO" id="GO:0004519">
    <property type="term" value="F:endonuclease activity"/>
    <property type="evidence" value="ECO:0007669"/>
    <property type="project" value="UniProtKB-KW"/>
</dbReference>
<dbReference type="InterPro" id="IPR050646">
    <property type="entry name" value="Cas1"/>
</dbReference>
<dbReference type="PANTHER" id="PTHR34353">
    <property type="entry name" value="CRISPR-ASSOCIATED ENDONUCLEASE CAS1 1"/>
    <property type="match status" value="1"/>
</dbReference>
<evidence type="ECO:0000256" key="4">
    <source>
        <dbReference type="ARBA" id="ARBA00022801"/>
    </source>
</evidence>
<name>A0ABV6DDK6_9HYPH</name>
<dbReference type="Gene3D" id="3.100.10.20">
    <property type="entry name" value="CRISPR-associated endonuclease Cas1, N-terminal domain"/>
    <property type="match status" value="1"/>
</dbReference>
<dbReference type="PANTHER" id="PTHR34353:SF2">
    <property type="entry name" value="CRISPR-ASSOCIATED ENDONUCLEASE CAS1 1"/>
    <property type="match status" value="1"/>
</dbReference>